<dbReference type="GO" id="GO:0006506">
    <property type="term" value="P:GPI anchor biosynthetic process"/>
    <property type="evidence" value="ECO:0007669"/>
    <property type="project" value="UniProtKB-KW"/>
</dbReference>
<comment type="function">
    <text evidence="7">Involved in the lipid remodeling steps of GPI-anchor maturation.</text>
</comment>
<comment type="subcellular location">
    <subcellularLocation>
        <location evidence="1">Endomembrane system</location>
        <topology evidence="1">Multi-pass membrane protein</topology>
    </subcellularLocation>
    <subcellularLocation>
        <location evidence="7">Endoplasmic reticulum membrane</location>
        <topology evidence="7">Multi-pass membrane protein</topology>
    </subcellularLocation>
</comment>
<dbReference type="AlphaFoldDB" id="A0A1G4MGU9"/>
<feature type="transmembrane region" description="Helical" evidence="7">
    <location>
        <begin position="118"/>
        <end position="138"/>
    </location>
</feature>
<evidence type="ECO:0000256" key="3">
    <source>
        <dbReference type="ARBA" id="ARBA00022692"/>
    </source>
</evidence>
<reference evidence="8 9" key="1">
    <citation type="submission" date="2016-03" db="EMBL/GenBank/DDBJ databases">
        <authorList>
            <person name="Devillers H."/>
        </authorList>
    </citation>
    <scope>NUCLEOTIDE SEQUENCE [LARGE SCALE GENOMIC DNA]</scope>
    <source>
        <strain evidence="8">CBS 6772</strain>
    </source>
</reference>
<evidence type="ECO:0000313" key="8">
    <source>
        <dbReference type="EMBL" id="SCW03059.1"/>
    </source>
</evidence>
<dbReference type="STRING" id="4955.A0A1G4MGU9"/>
<proteinExistence type="inferred from homology"/>
<keyword evidence="9" id="KW-1185">Reference proteome</keyword>
<feature type="transmembrane region" description="Helical" evidence="7">
    <location>
        <begin position="248"/>
        <end position="267"/>
    </location>
</feature>
<dbReference type="EMBL" id="LT598486">
    <property type="protein sequence ID" value="SCW03059.1"/>
    <property type="molecule type" value="Genomic_DNA"/>
</dbReference>
<dbReference type="Proteomes" id="UP000190831">
    <property type="component" value="Chromosome G"/>
</dbReference>
<sequence length="356" mass="41699">MNMNLGCLLLSLIGLVNLALGSPGDWLDEFIDCRESCEIIRSCSDPSTDAPDHHNGFDLSYFDETPVFLRKCLLWDCESDCDYQCQQIVTILRIENGEEIYQFHGKWPFKRMFGIQELYSTLFSIANFVPHYRGFKILRSELKKLSHYDKSGILLDKYVYVSIAGMLAWTASSIFHLRDFIVTEKLDYFFAGATVLSGFHAIFIRIFRLDKHDNLRHLFCGTVILIFLMHILRLYLDWSYTYNMRFNVAFGVLQYLLLLTLSYRNYVHLKSQPKSRSSPYASQAQMTWQLCTVPLLLVVGTSLAMSCELFDFFSYTWQIDSHAIWHACTILPSWKLYDFFIRDYRYLKHRCNSLAE</sequence>
<evidence type="ECO:0000256" key="2">
    <source>
        <dbReference type="ARBA" id="ARBA00022502"/>
    </source>
</evidence>
<keyword evidence="5 7" id="KW-1133">Transmembrane helix</keyword>
<feature type="signal peptide" evidence="7">
    <location>
        <begin position="1"/>
        <end position="21"/>
    </location>
</feature>
<evidence type="ECO:0000256" key="1">
    <source>
        <dbReference type="ARBA" id="ARBA00004127"/>
    </source>
</evidence>
<feature type="transmembrane region" description="Helical" evidence="7">
    <location>
        <begin position="188"/>
        <end position="206"/>
    </location>
</feature>
<accession>A0A1G4MGU9</accession>
<feature type="transmembrane region" description="Helical" evidence="7">
    <location>
        <begin position="218"/>
        <end position="236"/>
    </location>
</feature>
<protein>
    <recommendedName>
        <fullName evidence="7">Post-GPI attachment to proteins factor 3</fullName>
    </recommendedName>
</protein>
<comment type="caution">
    <text evidence="7">Lacks conserved residue(s) required for the propagation of feature annotation.</text>
</comment>
<dbReference type="GO" id="GO:0016788">
    <property type="term" value="F:hydrolase activity, acting on ester bonds"/>
    <property type="evidence" value="ECO:0007669"/>
    <property type="project" value="TreeGrafter"/>
</dbReference>
<dbReference type="Pfam" id="PF04080">
    <property type="entry name" value="Per1"/>
    <property type="match status" value="1"/>
</dbReference>
<evidence type="ECO:0000313" key="9">
    <source>
        <dbReference type="Proteomes" id="UP000190831"/>
    </source>
</evidence>
<dbReference type="OrthoDB" id="419770at2759"/>
<dbReference type="OMA" id="DFMIEDC"/>
<keyword evidence="7" id="KW-0256">Endoplasmic reticulum</keyword>
<evidence type="ECO:0000256" key="4">
    <source>
        <dbReference type="ARBA" id="ARBA00022729"/>
    </source>
</evidence>
<organism evidence="8 9">
    <name type="scientific">Lachancea fermentati</name>
    <name type="common">Zygosaccharomyces fermentati</name>
    <dbReference type="NCBI Taxonomy" id="4955"/>
    <lineage>
        <taxon>Eukaryota</taxon>
        <taxon>Fungi</taxon>
        <taxon>Dikarya</taxon>
        <taxon>Ascomycota</taxon>
        <taxon>Saccharomycotina</taxon>
        <taxon>Saccharomycetes</taxon>
        <taxon>Saccharomycetales</taxon>
        <taxon>Saccharomycetaceae</taxon>
        <taxon>Lachancea</taxon>
    </lineage>
</organism>
<name>A0A1G4MGU9_LACFM</name>
<dbReference type="PANTHER" id="PTHR13148">
    <property type="entry name" value="PER1-RELATED"/>
    <property type="match status" value="1"/>
</dbReference>
<keyword evidence="4 7" id="KW-0732">Signal</keyword>
<keyword evidence="3 7" id="KW-0812">Transmembrane</keyword>
<evidence type="ECO:0000256" key="6">
    <source>
        <dbReference type="ARBA" id="ARBA00023136"/>
    </source>
</evidence>
<feature type="transmembrane region" description="Helical" evidence="7">
    <location>
        <begin position="158"/>
        <end position="176"/>
    </location>
</feature>
<comment type="similarity">
    <text evidence="7">Belongs to the PGAP3 family.</text>
</comment>
<evidence type="ECO:0000256" key="7">
    <source>
        <dbReference type="RuleBase" id="RU365066"/>
    </source>
</evidence>
<dbReference type="InterPro" id="IPR007217">
    <property type="entry name" value="Per1-like"/>
</dbReference>
<gene>
    <name evidence="8" type="ORF">LAFE_0G02036G</name>
</gene>
<keyword evidence="2 7" id="KW-0337">GPI-anchor biosynthesis</keyword>
<dbReference type="PANTHER" id="PTHR13148:SF0">
    <property type="entry name" value="POST-GPI ATTACHMENT TO PROTEINS FACTOR 3"/>
    <property type="match status" value="1"/>
</dbReference>
<dbReference type="GO" id="GO:0005789">
    <property type="term" value="C:endoplasmic reticulum membrane"/>
    <property type="evidence" value="ECO:0007669"/>
    <property type="project" value="UniProtKB-SubCell"/>
</dbReference>
<evidence type="ECO:0000256" key="5">
    <source>
        <dbReference type="ARBA" id="ARBA00022989"/>
    </source>
</evidence>
<feature type="chain" id="PRO_5016484053" description="Post-GPI attachment to proteins factor 3" evidence="7">
    <location>
        <begin position="22"/>
        <end position="356"/>
    </location>
</feature>
<keyword evidence="6 7" id="KW-0472">Membrane</keyword>